<proteinExistence type="evidence at transcript level"/>
<evidence type="ECO:0000313" key="2">
    <source>
        <dbReference type="EMBL" id="JAC92113.1"/>
    </source>
</evidence>
<sequence length="273" mass="30837">MAANAPQGPTRKDLKYLLDGLQTDVEFLVGDPPGTRFKAHKLILAMRNDVFETMFYGSIPEEGDVIIPDLHPDGFRAFLSYLYSQEAKFADVETALLTQKERRRNIWISTLSACAQSFARKSIKPDTLCFVLDTLAISDEPHVRVRRRHQTKTLRNERLVKRSGLERPFIAASEATILEVLRREKSVSEYEVLRSIHAWAVAKCSAVADTPPDKLLESSMKALLSEIKLLSLTPGEFVEGPAAWKIFTVDEAYRILSNIIKRGSMPLPEFCKQ</sequence>
<keyword evidence="2" id="KW-0413">Isomerase</keyword>
<dbReference type="AlphaFoldDB" id="A0A090XE22"/>
<reference evidence="2" key="1">
    <citation type="journal article" date="2015" name="PLoS Negl. Trop. Dis.">
        <title>Deep Sequencing Analysis of the Ixodes ricinus Haemocytome.</title>
        <authorList>
            <person name="Kotsyfakis M."/>
            <person name="Kopacek P."/>
            <person name="Franta Z."/>
            <person name="Pedra J.H."/>
            <person name="Ribeiro J.M."/>
        </authorList>
    </citation>
    <scope>NUCLEOTIDE SEQUENCE</scope>
</reference>
<dbReference type="Gene3D" id="3.30.710.10">
    <property type="entry name" value="Potassium Channel Kv1.1, Chain A"/>
    <property type="match status" value="1"/>
</dbReference>
<dbReference type="PANTHER" id="PTHR45774">
    <property type="entry name" value="BTB/POZ DOMAIN-CONTAINING"/>
    <property type="match status" value="1"/>
</dbReference>
<dbReference type="GO" id="GO:0005829">
    <property type="term" value="C:cytosol"/>
    <property type="evidence" value="ECO:0007669"/>
    <property type="project" value="TreeGrafter"/>
</dbReference>
<feature type="domain" description="BTB" evidence="1">
    <location>
        <begin position="23"/>
        <end position="91"/>
    </location>
</feature>
<dbReference type="GO" id="GO:0022008">
    <property type="term" value="P:neurogenesis"/>
    <property type="evidence" value="ECO:0007669"/>
    <property type="project" value="TreeGrafter"/>
</dbReference>
<protein>
    <submittedName>
        <fullName evidence="2">Putative topoisomerase top1-interacting protein btbd1</fullName>
    </submittedName>
</protein>
<organism evidence="2">
    <name type="scientific">Ixodes ricinus</name>
    <name type="common">Common tick</name>
    <name type="synonym">Acarus ricinus</name>
    <dbReference type="NCBI Taxonomy" id="34613"/>
    <lineage>
        <taxon>Eukaryota</taxon>
        <taxon>Metazoa</taxon>
        <taxon>Ecdysozoa</taxon>
        <taxon>Arthropoda</taxon>
        <taxon>Chelicerata</taxon>
        <taxon>Arachnida</taxon>
        <taxon>Acari</taxon>
        <taxon>Parasitiformes</taxon>
        <taxon>Ixodida</taxon>
        <taxon>Ixodoidea</taxon>
        <taxon>Ixodidae</taxon>
        <taxon>Ixodinae</taxon>
        <taxon>Ixodes</taxon>
    </lineage>
</organism>
<evidence type="ECO:0000259" key="1">
    <source>
        <dbReference type="PROSITE" id="PS50097"/>
    </source>
</evidence>
<dbReference type="PANTHER" id="PTHR45774:SF4">
    <property type="entry name" value="AXUNDEAD, ISOFORM F"/>
    <property type="match status" value="1"/>
</dbReference>
<dbReference type="SUPFAM" id="SSF54695">
    <property type="entry name" value="POZ domain"/>
    <property type="match status" value="1"/>
</dbReference>
<dbReference type="PROSITE" id="PS50097">
    <property type="entry name" value="BTB"/>
    <property type="match status" value="1"/>
</dbReference>
<dbReference type="Pfam" id="PF00651">
    <property type="entry name" value="BTB"/>
    <property type="match status" value="1"/>
</dbReference>
<dbReference type="SMART" id="SM00225">
    <property type="entry name" value="BTB"/>
    <property type="match status" value="1"/>
</dbReference>
<accession>A0A090XE22</accession>
<dbReference type="InterPro" id="IPR011333">
    <property type="entry name" value="SKP1/BTB/POZ_sf"/>
</dbReference>
<dbReference type="GO" id="GO:0016853">
    <property type="term" value="F:isomerase activity"/>
    <property type="evidence" value="ECO:0007669"/>
    <property type="project" value="UniProtKB-KW"/>
</dbReference>
<name>A0A090XE22_IXORI</name>
<dbReference type="EMBL" id="GBIH01002597">
    <property type="protein sequence ID" value="JAC92113.1"/>
    <property type="molecule type" value="mRNA"/>
</dbReference>
<dbReference type="InterPro" id="IPR000210">
    <property type="entry name" value="BTB/POZ_dom"/>
</dbReference>